<proteinExistence type="inferred from homology"/>
<name>A0AAN8VTX1_9MAGN</name>
<organism evidence="3 4">
    <name type="scientific">Dillenia turbinata</name>
    <dbReference type="NCBI Taxonomy" id="194707"/>
    <lineage>
        <taxon>Eukaryota</taxon>
        <taxon>Viridiplantae</taxon>
        <taxon>Streptophyta</taxon>
        <taxon>Embryophyta</taxon>
        <taxon>Tracheophyta</taxon>
        <taxon>Spermatophyta</taxon>
        <taxon>Magnoliopsida</taxon>
        <taxon>eudicotyledons</taxon>
        <taxon>Gunneridae</taxon>
        <taxon>Pentapetalae</taxon>
        <taxon>Dilleniales</taxon>
        <taxon>Dilleniaceae</taxon>
        <taxon>Dillenia</taxon>
    </lineage>
</organism>
<dbReference type="SUPFAM" id="SSF51445">
    <property type="entry name" value="(Trans)glycosidases"/>
    <property type="match status" value="1"/>
</dbReference>
<dbReference type="Pfam" id="PF00232">
    <property type="entry name" value="Glyco_hydro_1"/>
    <property type="match status" value="1"/>
</dbReference>
<evidence type="ECO:0000313" key="3">
    <source>
        <dbReference type="EMBL" id="KAK6940988.1"/>
    </source>
</evidence>
<dbReference type="AlphaFoldDB" id="A0AAN8VTX1"/>
<dbReference type="PRINTS" id="PR00131">
    <property type="entry name" value="GLHYDRLASE1"/>
</dbReference>
<dbReference type="PANTHER" id="PTHR10353">
    <property type="entry name" value="GLYCOSYL HYDROLASE"/>
    <property type="match status" value="1"/>
</dbReference>
<dbReference type="EMBL" id="JBAMMX010000005">
    <property type="protein sequence ID" value="KAK6940988.1"/>
    <property type="molecule type" value="Genomic_DNA"/>
</dbReference>
<comment type="similarity">
    <text evidence="1 2">Belongs to the glycosyl hydrolase 1 family.</text>
</comment>
<reference evidence="3 4" key="1">
    <citation type="submission" date="2023-12" db="EMBL/GenBank/DDBJ databases">
        <title>A high-quality genome assembly for Dillenia turbinata (Dilleniales).</title>
        <authorList>
            <person name="Chanderbali A."/>
        </authorList>
    </citation>
    <scope>NUCLEOTIDE SEQUENCE [LARGE SCALE GENOMIC DNA]</scope>
    <source>
        <strain evidence="3">LSX21</strain>
        <tissue evidence="3">Leaf</tissue>
    </source>
</reference>
<protein>
    <submittedName>
        <fullName evidence="3">Glycoside hydrolase family 1</fullName>
    </submittedName>
</protein>
<accession>A0AAN8VTX1</accession>
<dbReference type="GO" id="GO:0008422">
    <property type="term" value="F:beta-glucosidase activity"/>
    <property type="evidence" value="ECO:0007669"/>
    <property type="project" value="TreeGrafter"/>
</dbReference>
<dbReference type="InterPro" id="IPR001360">
    <property type="entry name" value="Glyco_hydro_1"/>
</dbReference>
<sequence length="156" mass="17953">MALEMIFDWNSSLTDGFPVIPWGLQQVLEYFKEKYGNPPLYIHENGQITESSTTKLNDTSRVQYIQVHIEGLLEAMRNGSNTKGYFVWSFLDLFELLDGYGSSFGLYYVDFNDKDLRRTPKLSAHWYSNFLKGNGIGSHAEIQVEKNTFSYAHSSQ</sequence>
<dbReference type="Gene3D" id="3.20.20.80">
    <property type="entry name" value="Glycosidases"/>
    <property type="match status" value="1"/>
</dbReference>
<keyword evidence="3" id="KW-0378">Hydrolase</keyword>
<dbReference type="Proteomes" id="UP001370490">
    <property type="component" value="Unassembled WGS sequence"/>
</dbReference>
<dbReference type="PANTHER" id="PTHR10353:SF29">
    <property type="entry name" value="BETA-GLUCOSIDASE 11"/>
    <property type="match status" value="1"/>
</dbReference>
<keyword evidence="4" id="KW-1185">Reference proteome</keyword>
<comment type="caution">
    <text evidence="3">The sequence shown here is derived from an EMBL/GenBank/DDBJ whole genome shotgun (WGS) entry which is preliminary data.</text>
</comment>
<evidence type="ECO:0000256" key="1">
    <source>
        <dbReference type="ARBA" id="ARBA00010838"/>
    </source>
</evidence>
<evidence type="ECO:0000313" key="4">
    <source>
        <dbReference type="Proteomes" id="UP001370490"/>
    </source>
</evidence>
<dbReference type="InterPro" id="IPR017853">
    <property type="entry name" value="GH"/>
</dbReference>
<gene>
    <name evidence="3" type="ORF">RJ641_030519</name>
</gene>
<dbReference type="GO" id="GO:0005975">
    <property type="term" value="P:carbohydrate metabolic process"/>
    <property type="evidence" value="ECO:0007669"/>
    <property type="project" value="InterPro"/>
</dbReference>
<evidence type="ECO:0000256" key="2">
    <source>
        <dbReference type="RuleBase" id="RU003690"/>
    </source>
</evidence>